<evidence type="ECO:0000256" key="5">
    <source>
        <dbReference type="ARBA" id="ARBA00022679"/>
    </source>
</evidence>
<dbReference type="PANTHER" id="PTHR11139:SF69">
    <property type="entry name" value="SERINE_THREONINE-PROTEIN KINASE ATR"/>
    <property type="match status" value="1"/>
</dbReference>
<dbReference type="InterPro" id="IPR012993">
    <property type="entry name" value="UME"/>
</dbReference>
<dbReference type="EMBL" id="AJVK01007915">
    <property type="status" value="NOT_ANNOTATED_CDS"/>
    <property type="molecule type" value="Genomic_DNA"/>
</dbReference>
<dbReference type="GO" id="GO:0005524">
    <property type="term" value="F:ATP binding"/>
    <property type="evidence" value="ECO:0007669"/>
    <property type="project" value="UniProtKB-KW"/>
</dbReference>
<dbReference type="Pfam" id="PF08064">
    <property type="entry name" value="UME"/>
    <property type="match status" value="1"/>
</dbReference>
<dbReference type="InterPro" id="IPR016024">
    <property type="entry name" value="ARM-type_fold"/>
</dbReference>
<evidence type="ECO:0000256" key="3">
    <source>
        <dbReference type="ARBA" id="ARBA00012513"/>
    </source>
</evidence>
<evidence type="ECO:0000256" key="2">
    <source>
        <dbReference type="ARBA" id="ARBA00010769"/>
    </source>
</evidence>
<dbReference type="SUPFAM" id="SSF56112">
    <property type="entry name" value="Protein kinase-like (PK-like)"/>
    <property type="match status" value="1"/>
</dbReference>
<keyword evidence="10" id="KW-0234">DNA repair</keyword>
<dbReference type="InterPro" id="IPR003151">
    <property type="entry name" value="PIK-rel_kinase_FAT"/>
</dbReference>
<comment type="similarity">
    <text evidence="2">Belongs to the PI3/PI4-kinase family. ATM subfamily.</text>
</comment>
<dbReference type="InterPro" id="IPR011009">
    <property type="entry name" value="Kinase-like_dom_sf"/>
</dbReference>
<evidence type="ECO:0000313" key="13">
    <source>
        <dbReference type="Proteomes" id="UP000092462"/>
    </source>
</evidence>
<dbReference type="Pfam" id="PF02259">
    <property type="entry name" value="FAT"/>
    <property type="match status" value="1"/>
</dbReference>
<dbReference type="PROSITE" id="PS51189">
    <property type="entry name" value="FAT"/>
    <property type="match status" value="1"/>
</dbReference>
<accession>A0A1B0DP58</accession>
<evidence type="ECO:0000256" key="4">
    <source>
        <dbReference type="ARBA" id="ARBA00022527"/>
    </source>
</evidence>
<dbReference type="InterPro" id="IPR056802">
    <property type="entry name" value="ATR-like_M-HEAT"/>
</dbReference>
<keyword evidence="4" id="KW-0723">Serine/threonine-protein kinase</keyword>
<dbReference type="InterPro" id="IPR057564">
    <property type="entry name" value="HEAT_ATR"/>
</dbReference>
<dbReference type="GO" id="GO:0005694">
    <property type="term" value="C:chromosome"/>
    <property type="evidence" value="ECO:0007669"/>
    <property type="project" value="TreeGrafter"/>
</dbReference>
<dbReference type="SMART" id="SM00802">
    <property type="entry name" value="UME"/>
    <property type="match status" value="1"/>
</dbReference>
<evidence type="ECO:0000256" key="8">
    <source>
        <dbReference type="ARBA" id="ARBA00022777"/>
    </source>
</evidence>
<sequence>MKMIRTSLVYESPGLFPAIMLSAEDRERLEACNFWLIHKLFHLLTEERLIRFRGGIFDLLKDFLSGCIVKQRWLFNKCIRIYITLVKELIEQNDEKEFVINHFETTQFNLRNINSNMAFNPIKISSKASTNSIVGILLQILSSIHDKIGKNNPKLDLFKDCNTFHMLDETIFERLKECRRLFIDYAKQLSSRNSLELNDETVQEIIQIINWNYEVIELLENSVISEVQKTFAGNSIEIIRIGVKISQKTSTKCLGQDINDIVDLFTKTTELCAIFTTEDIRILIYIAQDIMSLPDFKDSSGDKQSFIFEVVICPLNKILKRPWKCLPANFVEILLKQKAVSNNQLMLEFVSLRTIFSIREDLVQEWLLLEARQIVRDILGQYQSLHLESQQCLCPLINSVIVHKLLDIREVQSFMEKLLLDEKFHIGISKSLKQLICILSGEISSDMCEKGNSKFTCILCKEECERDSLTTDGDFLDPFFKLFSSQNEEVLFNMTECIKPLVVHFPRKMLDISTWKPLIEQSFQNVREKFAYIFPLLMNNIYKYITDVQLREKLTQECQTSILNVILKTVRNMYSYKKQYSVLILLDKYSECKNFSEETFMQAFKMMFLFIINMESKLVNEAILLGNDMCLRRGITTRDMLNWYGQDIFRTIVSLCVGLFLKHEIGLYQSLTQATKMLGFISVNEFISQHYKLIIAMILPWCLKDLRCKKLLLDVCHYVRHELNEVLSMAFLHIYTYLFLHQSPEVNNKCIDYVMQNTSQTLFCLLHADIKRTIAGVLAYYHRNPEFVMHAFQNLLSKDDVTLKEMADYISTRFLGVLTTFESLIVCHETEKALKKETLLSLGDIMRFMGPEHVTPCRFKILTLLKTALTNDDLKNITGSVWTIFLRTVDVQCLGPLLSTIVVSLEPLLPYQPEQVNDILHYLIVENRTLLSSCFGDLFFIEEINVKNSIKAIVNSQKTNVPKSFEENFDTFRKHINHENLDVRTYGFKYLSQLFAGSQTALNKMVFEQTGIDGTLLECLESIMHGCRHTDENLQLESGICLGELGAVEPSHLPPNYAPQKSFALTIHSDEFAIMALAELCKAYQSQKDSHCVDSFSLAIQEILQARGVNPKKGKKLAVWQAIPERMRQLMEPLLTSCYTGVLTNVQASIHPVFGSLKCSTMREWTFIWASNMIYNIQNDSIRHVLNSLRPSLKYDMQTLAMFLPYVILHALQFSNDESVVRITEEFQHVFDTAAKFCEKKKIPHFGTYSLGVSCVSFMSLEVFVERETREEMQIKCAKMAFNQLDFLEIWLQHFQAVYDKSTKNPEYMIIKKFVEQFDKKILAKGNFNCGEYARSLQCLEEHIAKNPEKLQDELAFLAEIHAELMDQDSVEGAIGLMNKKLELPEQITINAVTGRVADSAVCFEKLMQNGNTNPGLMNSLVQYYLTLDQPETALLVSEGFLHRFQDFDVDKFALELRAEPLWQMGRFEDLENMIKSSELEENNSWGIRCGSLLISYYRGGEDIFANEMKKTRLSIMKSLRSAEIEQNTYQKAYSGIQKLHMVTEVEGAFKMIRKICEDSSEKNTKATLDAFFRDWHLRIRLLQPSVRVLEPVLRLRRVLLTQGKKIIMKNCRRNPLVKMVVDKTITGEIGKLWMKSAELARSERLYQQAQLYLLNLEEFQVKNTFLEQAKLLWSCGDQANTFQALEKGLRKLLESRKVTTYVDLPKSEKLFYAEGKFLIANYSAEAMNIETDLNINYFRDAIEVFPGCEKTLVHYAQFLDKIFHSLPQEQQVGSRGTDLLKEIMLYYGKSLQYGCNYLFQSMPRMLSIWLDYTAVPGCDKRALKEMTDFALVFSNNLPSYMFFTAFSQLVSRICHPATEVYQVLRTILIKLILDYPQQSLWMILSVLKSSYASRSKRCIEVINDQRLRDPITCRLISDFNRLAEKLIELTNKYIPAHVKDPTVSSLVPQLPLLFKDSNFSKIVIPAQKFMQPELPNSSEAHTATITHNAFPRKMFYIHSIKNNIVILKSLQRPRKVVLLGDDGLEYTVLMKPKDDLR</sequence>
<evidence type="ECO:0000256" key="1">
    <source>
        <dbReference type="ARBA" id="ARBA00004123"/>
    </source>
</evidence>
<keyword evidence="11" id="KW-0539">Nucleus</keyword>
<evidence type="ECO:0000256" key="11">
    <source>
        <dbReference type="ARBA" id="ARBA00023242"/>
    </source>
</evidence>
<dbReference type="SUPFAM" id="SSF48371">
    <property type="entry name" value="ARM repeat"/>
    <property type="match status" value="1"/>
</dbReference>
<dbReference type="InterPro" id="IPR014009">
    <property type="entry name" value="PIK_FAT"/>
</dbReference>
<dbReference type="Proteomes" id="UP000092462">
    <property type="component" value="Unassembled WGS sequence"/>
</dbReference>
<dbReference type="Pfam" id="PF23593">
    <property type="entry name" value="HEAT_ATR"/>
    <property type="match status" value="1"/>
</dbReference>
<keyword evidence="5" id="KW-0808">Transferase</keyword>
<evidence type="ECO:0000313" key="12">
    <source>
        <dbReference type="EnsemblMetazoa" id="PPAI010294-PA"/>
    </source>
</evidence>
<keyword evidence="13" id="KW-1185">Reference proteome</keyword>
<dbReference type="VEuPathDB" id="VectorBase:PPAPM1_001090"/>
<dbReference type="GO" id="GO:0000077">
    <property type="term" value="P:DNA damage checkpoint signaling"/>
    <property type="evidence" value="ECO:0007669"/>
    <property type="project" value="TreeGrafter"/>
</dbReference>
<protein>
    <recommendedName>
        <fullName evidence="3">non-specific serine/threonine protein kinase</fullName>
        <ecNumber evidence="3">2.7.11.1</ecNumber>
    </recommendedName>
</protein>
<dbReference type="PANTHER" id="PTHR11139">
    <property type="entry name" value="ATAXIA TELANGIECTASIA MUTATED ATM -RELATED"/>
    <property type="match status" value="1"/>
</dbReference>
<comment type="subcellular location">
    <subcellularLocation>
        <location evidence="1">Nucleus</location>
    </subcellularLocation>
</comment>
<proteinExistence type="inferred from homology"/>
<name>A0A1B0DP58_PHLPP</name>
<keyword evidence="9" id="KW-0067">ATP-binding</keyword>
<dbReference type="InterPro" id="IPR000403">
    <property type="entry name" value="PI3/4_kinase_cat_dom"/>
</dbReference>
<dbReference type="Pfam" id="PF25030">
    <property type="entry name" value="M-HEAT_ATR"/>
    <property type="match status" value="1"/>
</dbReference>
<keyword evidence="7" id="KW-0227">DNA damage</keyword>
<dbReference type="PROSITE" id="PS50290">
    <property type="entry name" value="PI3_4_KINASE_3"/>
    <property type="match status" value="1"/>
</dbReference>
<dbReference type="GO" id="GO:0004674">
    <property type="term" value="F:protein serine/threonine kinase activity"/>
    <property type="evidence" value="ECO:0007669"/>
    <property type="project" value="UniProtKB-KW"/>
</dbReference>
<evidence type="ECO:0000256" key="10">
    <source>
        <dbReference type="ARBA" id="ARBA00023204"/>
    </source>
</evidence>
<evidence type="ECO:0000256" key="9">
    <source>
        <dbReference type="ARBA" id="ARBA00022840"/>
    </source>
</evidence>
<reference evidence="12" key="1">
    <citation type="submission" date="2022-08" db="UniProtKB">
        <authorList>
            <consortium name="EnsemblMetazoa"/>
        </authorList>
    </citation>
    <scope>IDENTIFICATION</scope>
    <source>
        <strain evidence="12">Israel</strain>
    </source>
</reference>
<dbReference type="GO" id="GO:0005634">
    <property type="term" value="C:nucleus"/>
    <property type="evidence" value="ECO:0007669"/>
    <property type="project" value="UniProtKB-SubCell"/>
</dbReference>
<evidence type="ECO:0000256" key="6">
    <source>
        <dbReference type="ARBA" id="ARBA00022741"/>
    </source>
</evidence>
<dbReference type="GO" id="GO:0000723">
    <property type="term" value="P:telomere maintenance"/>
    <property type="evidence" value="ECO:0007669"/>
    <property type="project" value="TreeGrafter"/>
</dbReference>
<dbReference type="EnsemblMetazoa" id="PPAI010294-RA">
    <property type="protein sequence ID" value="PPAI010294-PA"/>
    <property type="gene ID" value="PPAI010294"/>
</dbReference>
<dbReference type="InterPro" id="IPR050517">
    <property type="entry name" value="DDR_Repair_Kinase"/>
</dbReference>
<keyword evidence="6" id="KW-0547">Nucleotide-binding</keyword>
<dbReference type="VEuPathDB" id="VectorBase:PPAI010294"/>
<dbReference type="GO" id="GO:0006281">
    <property type="term" value="P:DNA repair"/>
    <property type="evidence" value="ECO:0007669"/>
    <property type="project" value="UniProtKB-KW"/>
</dbReference>
<keyword evidence="8" id="KW-0418">Kinase</keyword>
<dbReference type="EC" id="2.7.11.1" evidence="3"/>
<organism evidence="12 13">
    <name type="scientific">Phlebotomus papatasi</name>
    <name type="common">Sandfly</name>
    <dbReference type="NCBI Taxonomy" id="29031"/>
    <lineage>
        <taxon>Eukaryota</taxon>
        <taxon>Metazoa</taxon>
        <taxon>Ecdysozoa</taxon>
        <taxon>Arthropoda</taxon>
        <taxon>Hexapoda</taxon>
        <taxon>Insecta</taxon>
        <taxon>Pterygota</taxon>
        <taxon>Neoptera</taxon>
        <taxon>Endopterygota</taxon>
        <taxon>Diptera</taxon>
        <taxon>Nematocera</taxon>
        <taxon>Psychodoidea</taxon>
        <taxon>Psychodidae</taxon>
        <taxon>Phlebotomus</taxon>
        <taxon>Phlebotomus</taxon>
    </lineage>
</organism>
<evidence type="ECO:0000256" key="7">
    <source>
        <dbReference type="ARBA" id="ARBA00022763"/>
    </source>
</evidence>